<accession>A0A930KWP4</accession>
<evidence type="ECO:0000313" key="2">
    <source>
        <dbReference type="EMBL" id="MBF1657235.1"/>
    </source>
</evidence>
<dbReference type="EMBL" id="JABZXO010000009">
    <property type="protein sequence ID" value="MBF1657235.1"/>
    <property type="molecule type" value="Genomic_DNA"/>
</dbReference>
<dbReference type="RefSeq" id="WP_303944541.1">
    <property type="nucleotide sequence ID" value="NZ_JABZXO010000009.1"/>
</dbReference>
<proteinExistence type="predicted"/>
<feature type="domain" description="Bacterial SCP orthologue" evidence="1">
    <location>
        <begin position="63"/>
        <end position="154"/>
    </location>
</feature>
<evidence type="ECO:0000313" key="3">
    <source>
        <dbReference type="Proteomes" id="UP000770330"/>
    </source>
</evidence>
<dbReference type="AlphaFoldDB" id="A0A930KWP4"/>
<protein>
    <submittedName>
        <fullName evidence="2">Ni,Fe-hydrogenase III large subunit</fullName>
    </submittedName>
</protein>
<organism evidence="2 3">
    <name type="scientific">Rothia mucilaginosa</name>
    <dbReference type="NCBI Taxonomy" id="43675"/>
    <lineage>
        <taxon>Bacteria</taxon>
        <taxon>Bacillati</taxon>
        <taxon>Actinomycetota</taxon>
        <taxon>Actinomycetes</taxon>
        <taxon>Micrococcales</taxon>
        <taxon>Micrococcaceae</taxon>
        <taxon>Rothia</taxon>
    </lineage>
</organism>
<name>A0A930KWP4_9MICC</name>
<evidence type="ECO:0000259" key="1">
    <source>
        <dbReference type="Pfam" id="PF17844"/>
    </source>
</evidence>
<sequence>MAIRRKTSEADGMAAVREVRAFFEERRAAAGEPADSHARGEYLLNSYLLNSPEVEQAFAALPRSVRATFVRFTLEELATLAPGNSVEVRVPPLGVTQCVAGPRHTRGTPPSVVEARPLVWAALVLGACSWAQALGAGALDASGERSDLSALLPLF</sequence>
<dbReference type="Gene3D" id="3.30.1050.40">
    <property type="match status" value="1"/>
</dbReference>
<dbReference type="Pfam" id="PF17844">
    <property type="entry name" value="SCP_3"/>
    <property type="match status" value="1"/>
</dbReference>
<dbReference type="Proteomes" id="UP000770330">
    <property type="component" value="Unassembled WGS sequence"/>
</dbReference>
<gene>
    <name evidence="2" type="ORF">HXO61_04825</name>
</gene>
<comment type="caution">
    <text evidence="2">The sequence shown here is derived from an EMBL/GenBank/DDBJ whole genome shotgun (WGS) entry which is preliminary data.</text>
</comment>
<dbReference type="InterPro" id="IPR041629">
    <property type="entry name" value="SCP_3"/>
</dbReference>
<reference evidence="2" key="1">
    <citation type="submission" date="2020-04" db="EMBL/GenBank/DDBJ databases">
        <title>Deep metagenomics examines the oral microbiome during advanced dental caries in children, revealing novel taxa and co-occurrences with host molecules.</title>
        <authorList>
            <person name="Baker J.L."/>
            <person name="Morton J.T."/>
            <person name="Dinis M."/>
            <person name="Alvarez R."/>
            <person name="Tran N.C."/>
            <person name="Knight R."/>
            <person name="Edlund A."/>
        </authorList>
    </citation>
    <scope>NUCLEOTIDE SEQUENCE</scope>
    <source>
        <strain evidence="2">JCVI_39_bin.18</strain>
    </source>
</reference>